<dbReference type="VEuPathDB" id="AmoebaDB:EHI8A_039590"/>
<dbReference type="GO" id="GO:0004674">
    <property type="term" value="F:protein serine/threonine kinase activity"/>
    <property type="evidence" value="ECO:0007669"/>
    <property type="project" value="UniProtKB-KW"/>
</dbReference>
<dbReference type="GO" id="GO:0005737">
    <property type="term" value="C:cytoplasm"/>
    <property type="evidence" value="ECO:0007669"/>
    <property type="project" value="TreeGrafter"/>
</dbReference>
<dbReference type="InterPro" id="IPR008271">
    <property type="entry name" value="Ser/Thr_kinase_AS"/>
</dbReference>
<accession>A0A5K1VQV9</accession>
<gene>
    <name evidence="10" type="ORF">CL6EHI_035500</name>
</gene>
<dbReference type="VEuPathDB" id="AmoebaDB:EHI_035500"/>
<reference evidence="10 11" key="1">
    <citation type="submission" date="2016-05" db="EMBL/GenBank/DDBJ databases">
        <title>First whole genome sequencing of Entamoeba histolytica HM1:IMSS-clone-6.</title>
        <authorList>
            <person name="Mukherjee Avik.K."/>
            <person name="Izumyama S."/>
            <person name="Nakada-Tsukui K."/>
            <person name="Nozaki T."/>
        </authorList>
    </citation>
    <scope>NUCLEOTIDE SEQUENCE [LARGE SCALE GENOMIC DNA]</scope>
    <source>
        <strain evidence="10 11">HM1:IMSS clone 6</strain>
    </source>
</reference>
<evidence type="ECO:0000256" key="6">
    <source>
        <dbReference type="ARBA" id="ARBA00022840"/>
    </source>
</evidence>
<dbReference type="PROSITE" id="PS50011">
    <property type="entry name" value="PROTEIN_KINASE_DOM"/>
    <property type="match status" value="1"/>
</dbReference>
<feature type="domain" description="Protein kinase" evidence="9">
    <location>
        <begin position="44"/>
        <end position="370"/>
    </location>
</feature>
<organism evidence="10 11">
    <name type="scientific">Entamoeba histolytica</name>
    <dbReference type="NCBI Taxonomy" id="5759"/>
    <lineage>
        <taxon>Eukaryota</taxon>
        <taxon>Amoebozoa</taxon>
        <taxon>Evosea</taxon>
        <taxon>Archamoebae</taxon>
        <taxon>Mastigamoebida</taxon>
        <taxon>Entamoebidae</taxon>
        <taxon>Entamoeba</taxon>
    </lineage>
</organism>
<dbReference type="GO" id="GO:0050684">
    <property type="term" value="P:regulation of mRNA processing"/>
    <property type="evidence" value="ECO:0007669"/>
    <property type="project" value="TreeGrafter"/>
</dbReference>
<dbReference type="FunFam" id="1.10.510.10:FF:000591">
    <property type="entry name" value="Serine protein kinase Sky1"/>
    <property type="match status" value="1"/>
</dbReference>
<evidence type="ECO:0000256" key="2">
    <source>
        <dbReference type="ARBA" id="ARBA00022527"/>
    </source>
</evidence>
<evidence type="ECO:0000256" key="3">
    <source>
        <dbReference type="ARBA" id="ARBA00022679"/>
    </source>
</evidence>
<keyword evidence="5 10" id="KW-0418">Kinase</keyword>
<keyword evidence="2" id="KW-0723">Serine/threonine-protein kinase</keyword>
<dbReference type="GO" id="GO:0000245">
    <property type="term" value="P:spliceosomal complex assembly"/>
    <property type="evidence" value="ECO:0007669"/>
    <property type="project" value="TreeGrafter"/>
</dbReference>
<keyword evidence="4" id="KW-0547">Nucleotide-binding</keyword>
<dbReference type="FunFam" id="3.30.200.20:FF:000770">
    <property type="entry name" value="SRSF protein kinase 2"/>
    <property type="match status" value="1"/>
</dbReference>
<dbReference type="Gene3D" id="1.10.510.10">
    <property type="entry name" value="Transferase(Phosphotransferase) domain 1"/>
    <property type="match status" value="1"/>
</dbReference>
<dbReference type="Pfam" id="PF00069">
    <property type="entry name" value="Pkinase"/>
    <property type="match status" value="1"/>
</dbReference>
<name>A0A5K1VQV9_ENTHI</name>
<dbReference type="VEuPathDB" id="AmoebaDB:EHI7A_040310"/>
<keyword evidence="3" id="KW-0808">Transferase</keyword>
<dbReference type="InterPro" id="IPR011009">
    <property type="entry name" value="Kinase-like_dom_sf"/>
</dbReference>
<dbReference type="GO" id="GO:0005634">
    <property type="term" value="C:nucleus"/>
    <property type="evidence" value="ECO:0007669"/>
    <property type="project" value="TreeGrafter"/>
</dbReference>
<evidence type="ECO:0000256" key="5">
    <source>
        <dbReference type="ARBA" id="ARBA00022777"/>
    </source>
</evidence>
<evidence type="ECO:0000256" key="8">
    <source>
        <dbReference type="ARBA" id="ARBA00048679"/>
    </source>
</evidence>
<dbReference type="SUPFAM" id="SSF56112">
    <property type="entry name" value="Protein kinase-like (PK-like)"/>
    <property type="match status" value="1"/>
</dbReference>
<dbReference type="CDD" id="cd14136">
    <property type="entry name" value="STKc_SRPK"/>
    <property type="match status" value="1"/>
</dbReference>
<evidence type="ECO:0000313" key="10">
    <source>
        <dbReference type="EMBL" id="GAT93636.1"/>
    </source>
</evidence>
<dbReference type="VEuPathDB" id="AmoebaDB:KM1_083100"/>
<dbReference type="OMA" id="CWADQQL"/>
<dbReference type="PROSITE" id="PS00108">
    <property type="entry name" value="PROTEIN_KINASE_ST"/>
    <property type="match status" value="1"/>
</dbReference>
<evidence type="ECO:0000313" key="11">
    <source>
        <dbReference type="Proteomes" id="UP000078387"/>
    </source>
</evidence>
<dbReference type="PANTHER" id="PTHR47634:SF9">
    <property type="entry name" value="PROTEIN KINASE DOMAIN-CONTAINING PROTEIN-RELATED"/>
    <property type="match status" value="1"/>
</dbReference>
<comment type="caution">
    <text evidence="10">The sequence shown here is derived from an EMBL/GenBank/DDBJ whole genome shotgun (WGS) entry which is preliminary data.</text>
</comment>
<protein>
    <recommendedName>
        <fullName evidence="1">non-specific serine/threonine protein kinase</fullName>
        <ecNumber evidence="1">2.7.11.1</ecNumber>
    </recommendedName>
</protein>
<evidence type="ECO:0000259" key="9">
    <source>
        <dbReference type="PROSITE" id="PS50011"/>
    </source>
</evidence>
<comment type="catalytic activity">
    <reaction evidence="7">
        <text>L-threonyl-[protein] + ATP = O-phospho-L-threonyl-[protein] + ADP + H(+)</text>
        <dbReference type="Rhea" id="RHEA:46608"/>
        <dbReference type="Rhea" id="RHEA-COMP:11060"/>
        <dbReference type="Rhea" id="RHEA-COMP:11605"/>
        <dbReference type="ChEBI" id="CHEBI:15378"/>
        <dbReference type="ChEBI" id="CHEBI:30013"/>
        <dbReference type="ChEBI" id="CHEBI:30616"/>
        <dbReference type="ChEBI" id="CHEBI:61977"/>
        <dbReference type="ChEBI" id="CHEBI:456216"/>
        <dbReference type="EC" id="2.7.11.1"/>
    </reaction>
</comment>
<evidence type="ECO:0000256" key="4">
    <source>
        <dbReference type="ARBA" id="ARBA00022741"/>
    </source>
</evidence>
<proteinExistence type="predicted"/>
<dbReference type="SMART" id="SM00220">
    <property type="entry name" value="S_TKc"/>
    <property type="match status" value="1"/>
</dbReference>
<evidence type="ECO:0000256" key="1">
    <source>
        <dbReference type="ARBA" id="ARBA00012513"/>
    </source>
</evidence>
<dbReference type="Gene3D" id="3.30.200.20">
    <property type="entry name" value="Phosphorylase Kinase, domain 1"/>
    <property type="match status" value="1"/>
</dbReference>
<dbReference type="Proteomes" id="UP000078387">
    <property type="component" value="Unassembled WGS sequence"/>
</dbReference>
<keyword evidence="6" id="KW-0067">ATP-binding</keyword>
<dbReference type="PANTHER" id="PTHR47634">
    <property type="entry name" value="PROTEIN KINASE DOMAIN-CONTAINING PROTEIN-RELATED"/>
    <property type="match status" value="1"/>
</dbReference>
<dbReference type="InterPro" id="IPR051334">
    <property type="entry name" value="SRPK"/>
</dbReference>
<dbReference type="EC" id="2.7.11.1" evidence="1"/>
<dbReference type="EMBL" id="BDEQ01000001">
    <property type="protein sequence ID" value="GAT93636.1"/>
    <property type="molecule type" value="Genomic_DNA"/>
</dbReference>
<evidence type="ECO:0000256" key="7">
    <source>
        <dbReference type="ARBA" id="ARBA00047899"/>
    </source>
</evidence>
<comment type="catalytic activity">
    <reaction evidence="8">
        <text>L-seryl-[protein] + ATP = O-phospho-L-seryl-[protein] + ADP + H(+)</text>
        <dbReference type="Rhea" id="RHEA:17989"/>
        <dbReference type="Rhea" id="RHEA-COMP:9863"/>
        <dbReference type="Rhea" id="RHEA-COMP:11604"/>
        <dbReference type="ChEBI" id="CHEBI:15378"/>
        <dbReference type="ChEBI" id="CHEBI:29999"/>
        <dbReference type="ChEBI" id="CHEBI:30616"/>
        <dbReference type="ChEBI" id="CHEBI:83421"/>
        <dbReference type="ChEBI" id="CHEBI:456216"/>
        <dbReference type="EC" id="2.7.11.1"/>
    </reaction>
</comment>
<dbReference type="InterPro" id="IPR000719">
    <property type="entry name" value="Prot_kinase_dom"/>
</dbReference>
<dbReference type="VEuPathDB" id="AmoebaDB:EHI5A_067380"/>
<dbReference type="GO" id="GO:0005524">
    <property type="term" value="F:ATP binding"/>
    <property type="evidence" value="ECO:0007669"/>
    <property type="project" value="UniProtKB-KW"/>
</dbReference>
<dbReference type="AlphaFoldDB" id="A0A5K1VQV9"/>
<sequence length="371" mass="43238">MEPYDDETDSLSDMDEEDDVEDINDYHYGGYHKVEIGEVFNKKYIVKTKLGWGHFSTVWLVEFQNNGKFEQGALKVVRSAQKYTETARDEIEILKTISNNDPLRECYCLHLIDSFQHRGLNGIHMCIVTEVGGSNLLSLIKLYHYHGIPLEITKEISRQVLVALNYLHTKCSLIHTDLKPENVLLNFVIDHNHIKRRNQVPPANNIKVMLADFGNANWIEKRFTNDIQTRQYRCPEVMLGLHWGCPADVWSHACMIFELLTGDFLFAPKQTTHYSKVEDHFAQFIELLGPIPRNMIDNSPYKRKYFTNDYGLKKIPNNQLSYWPLDMVLRDKYKFSEHDSKQISSLLLPMLDYNELTRASAAQCLTHSWFN</sequence>